<evidence type="ECO:0000256" key="1">
    <source>
        <dbReference type="SAM" id="MobiDB-lite"/>
    </source>
</evidence>
<proteinExistence type="predicted"/>
<reference evidence="4" key="1">
    <citation type="submission" date="2025-08" db="UniProtKB">
        <authorList>
            <consortium name="RefSeq"/>
        </authorList>
    </citation>
    <scope>IDENTIFICATION</scope>
</reference>
<keyword evidence="2" id="KW-0732">Signal</keyword>
<organism evidence="3 4">
    <name type="scientific">Pogonomyrmex barbatus</name>
    <name type="common">red harvester ant</name>
    <dbReference type="NCBI Taxonomy" id="144034"/>
    <lineage>
        <taxon>Eukaryota</taxon>
        <taxon>Metazoa</taxon>
        <taxon>Ecdysozoa</taxon>
        <taxon>Arthropoda</taxon>
        <taxon>Hexapoda</taxon>
        <taxon>Insecta</taxon>
        <taxon>Pterygota</taxon>
        <taxon>Neoptera</taxon>
        <taxon>Endopterygota</taxon>
        <taxon>Hymenoptera</taxon>
        <taxon>Apocrita</taxon>
        <taxon>Aculeata</taxon>
        <taxon>Formicoidea</taxon>
        <taxon>Formicidae</taxon>
        <taxon>Myrmicinae</taxon>
        <taxon>Pogonomyrmex</taxon>
    </lineage>
</organism>
<dbReference type="AlphaFoldDB" id="A0A8N1SA84"/>
<evidence type="ECO:0000313" key="4">
    <source>
        <dbReference type="RefSeq" id="XP_025075764.1"/>
    </source>
</evidence>
<feature type="signal peptide" evidence="2">
    <location>
        <begin position="1"/>
        <end position="18"/>
    </location>
</feature>
<dbReference type="InterPro" id="IPR022048">
    <property type="entry name" value="Envelope_fusion-like"/>
</dbReference>
<protein>
    <submittedName>
        <fullName evidence="4">Uncharacterized protein LOC112553068</fullName>
    </submittedName>
</protein>
<dbReference type="Pfam" id="PF12259">
    <property type="entry name" value="Baculo_F"/>
    <property type="match status" value="1"/>
</dbReference>
<feature type="region of interest" description="Disordered" evidence="1">
    <location>
        <begin position="84"/>
        <end position="119"/>
    </location>
</feature>
<sequence length="119" mass="14266">MRIASVMMLLMWRRAGQATPDSRHTLDWKLFSHQPGIYYEEIGQLRQAESAWRLVIKLSAKELEIRHQQLQDYMEETAIQCRKNRQRPVRLPKHYEDNRKKKHQTDHAVDTSRNAIQND</sequence>
<feature type="compositionally biased region" description="Basic and acidic residues" evidence="1">
    <location>
        <begin position="93"/>
        <end position="110"/>
    </location>
</feature>
<dbReference type="GeneID" id="112553068"/>
<feature type="chain" id="PRO_5035425391" evidence="2">
    <location>
        <begin position="19"/>
        <end position="119"/>
    </location>
</feature>
<name>A0A8N1SA84_9HYME</name>
<dbReference type="Proteomes" id="UP000504615">
    <property type="component" value="Unplaced"/>
</dbReference>
<evidence type="ECO:0000256" key="2">
    <source>
        <dbReference type="SAM" id="SignalP"/>
    </source>
</evidence>
<keyword evidence="3" id="KW-1185">Reference proteome</keyword>
<dbReference type="RefSeq" id="XP_025075764.1">
    <property type="nucleotide sequence ID" value="XM_025219979.1"/>
</dbReference>
<accession>A0A8N1SA84</accession>
<gene>
    <name evidence="4" type="primary">LOC112553068</name>
</gene>
<evidence type="ECO:0000313" key="3">
    <source>
        <dbReference type="Proteomes" id="UP000504615"/>
    </source>
</evidence>